<protein>
    <submittedName>
        <fullName evidence="1">Uncharacterized protein</fullName>
    </submittedName>
</protein>
<dbReference type="SUPFAM" id="SSF51391">
    <property type="entry name" value="Thiamin phosphate synthase"/>
    <property type="match status" value="1"/>
</dbReference>
<dbReference type="InterPro" id="IPR036206">
    <property type="entry name" value="ThiamineP_synth_sf"/>
</dbReference>
<dbReference type="EMBL" id="FNDZ01000002">
    <property type="protein sequence ID" value="SDI35236.1"/>
    <property type="molecule type" value="Genomic_DNA"/>
</dbReference>
<dbReference type="AlphaFoldDB" id="A0A1G8JVI1"/>
<dbReference type="Proteomes" id="UP000183255">
    <property type="component" value="Unassembled WGS sequence"/>
</dbReference>
<proteinExistence type="predicted"/>
<sequence>MIHKLLTENEFSIVVSLPKNEMTYAWAARDAEAKILKVHINAMHHATNQKFGTFQEEKPFLEELCKFAKDNQMILGIVPGDHKNYATKEELRILSEMGFDFVSSYVQNTPFYALEVTNLEKVFAIGHEYDMNEYKNLEALGIDVLEASIMKPEQYGEKFTIKDYLHLSEITKVSQPVLVPTQKFVTVEDLKYLKQAGVKALMVGAVVFPSLDPEAFRDTLQGYLKESNNI</sequence>
<evidence type="ECO:0000313" key="2">
    <source>
        <dbReference type="Proteomes" id="UP000183255"/>
    </source>
</evidence>
<evidence type="ECO:0000313" key="1">
    <source>
        <dbReference type="EMBL" id="SDI35236.1"/>
    </source>
</evidence>
<organism evidence="1 2">
    <name type="scientific">Proteiniclasticum ruminis</name>
    <dbReference type="NCBI Taxonomy" id="398199"/>
    <lineage>
        <taxon>Bacteria</taxon>
        <taxon>Bacillati</taxon>
        <taxon>Bacillota</taxon>
        <taxon>Clostridia</taxon>
        <taxon>Eubacteriales</taxon>
        <taxon>Clostridiaceae</taxon>
        <taxon>Proteiniclasticum</taxon>
    </lineage>
</organism>
<reference evidence="1 2" key="1">
    <citation type="submission" date="2016-10" db="EMBL/GenBank/DDBJ databases">
        <authorList>
            <person name="de Groot N.N."/>
        </authorList>
    </citation>
    <scope>NUCLEOTIDE SEQUENCE [LARGE SCALE GENOMIC DNA]</scope>
    <source>
        <strain evidence="1 2">CGMCC 1.5058</strain>
    </source>
</reference>
<name>A0A1G8JVI1_9CLOT</name>
<dbReference type="RefSeq" id="WP_051651734.1">
    <property type="nucleotide sequence ID" value="NZ_FNDZ01000002.1"/>
</dbReference>
<accession>A0A1G8JVI1</accession>
<gene>
    <name evidence="1" type="ORF">SAMN05421804_102123</name>
</gene>